<dbReference type="OrthoDB" id="10318631at2759"/>
<sequence length="116" mass="13162">MSIESDSRTGSRYCRCSTFVTRRHCSDFEMRRLLEDIYGTEGLERTASVNRFLRRLANGMGSQYIDLNNSTDDGFEYQSGDAVSNVPLLHDSCEKETEDKDGHTDPLIPMNSPLMV</sequence>
<keyword evidence="3" id="KW-1185">Reference proteome</keyword>
<accession>A0A0C2DQ40</accession>
<name>A0A0C2DQ40_9BILA</name>
<dbReference type="AlphaFoldDB" id="A0A0C2DQ40"/>
<evidence type="ECO:0000313" key="3">
    <source>
        <dbReference type="Proteomes" id="UP000054047"/>
    </source>
</evidence>
<evidence type="ECO:0000313" key="2">
    <source>
        <dbReference type="EMBL" id="KIH64787.1"/>
    </source>
</evidence>
<dbReference type="Proteomes" id="UP000054047">
    <property type="component" value="Unassembled WGS sequence"/>
</dbReference>
<feature type="region of interest" description="Disordered" evidence="1">
    <location>
        <begin position="94"/>
        <end position="116"/>
    </location>
</feature>
<protein>
    <submittedName>
        <fullName evidence="2">Uncharacterized protein</fullName>
    </submittedName>
</protein>
<dbReference type="EMBL" id="KN727873">
    <property type="protein sequence ID" value="KIH64787.1"/>
    <property type="molecule type" value="Genomic_DNA"/>
</dbReference>
<organism evidence="2 3">
    <name type="scientific">Ancylostoma duodenale</name>
    <dbReference type="NCBI Taxonomy" id="51022"/>
    <lineage>
        <taxon>Eukaryota</taxon>
        <taxon>Metazoa</taxon>
        <taxon>Ecdysozoa</taxon>
        <taxon>Nematoda</taxon>
        <taxon>Chromadorea</taxon>
        <taxon>Rhabditida</taxon>
        <taxon>Rhabditina</taxon>
        <taxon>Rhabditomorpha</taxon>
        <taxon>Strongyloidea</taxon>
        <taxon>Ancylostomatidae</taxon>
        <taxon>Ancylostomatinae</taxon>
        <taxon>Ancylostoma</taxon>
    </lineage>
</organism>
<gene>
    <name evidence="2" type="ORF">ANCDUO_04901</name>
</gene>
<proteinExistence type="predicted"/>
<feature type="compositionally biased region" description="Basic and acidic residues" evidence="1">
    <location>
        <begin position="94"/>
        <end position="104"/>
    </location>
</feature>
<reference evidence="2 3" key="1">
    <citation type="submission" date="2013-12" db="EMBL/GenBank/DDBJ databases">
        <title>Draft genome of the parsitic nematode Ancylostoma duodenale.</title>
        <authorList>
            <person name="Mitreva M."/>
        </authorList>
    </citation>
    <scope>NUCLEOTIDE SEQUENCE [LARGE SCALE GENOMIC DNA]</scope>
    <source>
        <strain evidence="2 3">Zhejiang</strain>
    </source>
</reference>
<evidence type="ECO:0000256" key="1">
    <source>
        <dbReference type="SAM" id="MobiDB-lite"/>
    </source>
</evidence>